<organism evidence="2 3">
    <name type="scientific">Gossypium darwinii</name>
    <name type="common">Darwin's cotton</name>
    <name type="synonym">Gossypium barbadense var. darwinii</name>
    <dbReference type="NCBI Taxonomy" id="34276"/>
    <lineage>
        <taxon>Eukaryota</taxon>
        <taxon>Viridiplantae</taxon>
        <taxon>Streptophyta</taxon>
        <taxon>Embryophyta</taxon>
        <taxon>Tracheophyta</taxon>
        <taxon>Spermatophyta</taxon>
        <taxon>Magnoliopsida</taxon>
        <taxon>eudicotyledons</taxon>
        <taxon>Gunneridae</taxon>
        <taxon>Pentapetalae</taxon>
        <taxon>rosids</taxon>
        <taxon>malvids</taxon>
        <taxon>Malvales</taxon>
        <taxon>Malvaceae</taxon>
        <taxon>Malvoideae</taxon>
        <taxon>Gossypium</taxon>
    </lineage>
</organism>
<evidence type="ECO:0000313" key="2">
    <source>
        <dbReference type="EMBL" id="TYH18528.1"/>
    </source>
</evidence>
<feature type="region of interest" description="Disordered" evidence="1">
    <location>
        <begin position="25"/>
        <end position="55"/>
    </location>
</feature>
<reference evidence="2 3" key="1">
    <citation type="submission" date="2019-06" db="EMBL/GenBank/DDBJ databases">
        <title>WGS assembly of Gossypium darwinii.</title>
        <authorList>
            <person name="Chen Z.J."/>
            <person name="Sreedasyam A."/>
            <person name="Ando A."/>
            <person name="Song Q."/>
            <person name="De L."/>
            <person name="Hulse-Kemp A."/>
            <person name="Ding M."/>
            <person name="Ye W."/>
            <person name="Kirkbride R."/>
            <person name="Jenkins J."/>
            <person name="Plott C."/>
            <person name="Lovell J."/>
            <person name="Lin Y.-M."/>
            <person name="Vaughn R."/>
            <person name="Liu B."/>
            <person name="Li W."/>
            <person name="Simpson S."/>
            <person name="Scheffler B."/>
            <person name="Saski C."/>
            <person name="Grover C."/>
            <person name="Hu G."/>
            <person name="Conover J."/>
            <person name="Carlson J."/>
            <person name="Shu S."/>
            <person name="Boston L."/>
            <person name="Williams M."/>
            <person name="Peterson D."/>
            <person name="Mcgee K."/>
            <person name="Jones D."/>
            <person name="Wendel J."/>
            <person name="Stelly D."/>
            <person name="Grimwood J."/>
            <person name="Schmutz J."/>
        </authorList>
    </citation>
    <scope>NUCLEOTIDE SEQUENCE [LARGE SCALE GENOMIC DNA]</scope>
    <source>
        <strain evidence="2">1808015.09</strain>
    </source>
</reference>
<proteinExistence type="predicted"/>
<sequence length="55" mass="6235">MTVSTCQIRRTRVFRVPIFTTRETYLGNPDKPGKRIQANTPQGKGLDESKFTVHG</sequence>
<evidence type="ECO:0000313" key="3">
    <source>
        <dbReference type="Proteomes" id="UP000323506"/>
    </source>
</evidence>
<dbReference type="EMBL" id="CM017692">
    <property type="protein sequence ID" value="TYH18528.1"/>
    <property type="molecule type" value="Genomic_DNA"/>
</dbReference>
<dbReference type="Proteomes" id="UP000323506">
    <property type="component" value="Chromosome A05"/>
</dbReference>
<protein>
    <submittedName>
        <fullName evidence="2">Uncharacterized protein</fullName>
    </submittedName>
</protein>
<keyword evidence="3" id="KW-1185">Reference proteome</keyword>
<evidence type="ECO:0000256" key="1">
    <source>
        <dbReference type="SAM" id="MobiDB-lite"/>
    </source>
</evidence>
<name>A0A5D2GM18_GOSDA</name>
<dbReference type="AlphaFoldDB" id="A0A5D2GM18"/>
<gene>
    <name evidence="2" type="ORF">ES288_A05G278800v1</name>
</gene>
<feature type="compositionally biased region" description="Basic and acidic residues" evidence="1">
    <location>
        <begin position="45"/>
        <end position="55"/>
    </location>
</feature>
<accession>A0A5D2GM18</accession>